<feature type="region of interest" description="Disordered" evidence="1">
    <location>
        <begin position="170"/>
        <end position="228"/>
    </location>
</feature>
<feature type="compositionally biased region" description="Polar residues" evidence="1">
    <location>
        <begin position="589"/>
        <end position="606"/>
    </location>
</feature>
<feature type="compositionally biased region" description="Basic and acidic residues" evidence="1">
    <location>
        <begin position="490"/>
        <end position="535"/>
    </location>
</feature>
<feature type="region of interest" description="Disordered" evidence="1">
    <location>
        <begin position="275"/>
        <end position="624"/>
    </location>
</feature>
<dbReference type="AlphaFoldDB" id="A0A6P5A540"/>
<feature type="compositionally biased region" description="Basic and acidic residues" evidence="1">
    <location>
        <begin position="473"/>
        <end position="482"/>
    </location>
</feature>
<evidence type="ECO:0000313" key="3">
    <source>
        <dbReference type="RefSeq" id="XP_019644613.1"/>
    </source>
</evidence>
<feature type="region of interest" description="Disordered" evidence="1">
    <location>
        <begin position="23"/>
        <end position="66"/>
    </location>
</feature>
<feature type="compositionally biased region" description="Basic and acidic residues" evidence="1">
    <location>
        <begin position="282"/>
        <end position="324"/>
    </location>
</feature>
<feature type="compositionally biased region" description="Basic residues" evidence="1">
    <location>
        <begin position="83"/>
        <end position="99"/>
    </location>
</feature>
<keyword evidence="2" id="KW-1185">Reference proteome</keyword>
<evidence type="ECO:0000256" key="1">
    <source>
        <dbReference type="SAM" id="MobiDB-lite"/>
    </source>
</evidence>
<feature type="compositionally biased region" description="Polar residues" evidence="1">
    <location>
        <begin position="349"/>
        <end position="358"/>
    </location>
</feature>
<dbReference type="OrthoDB" id="6135226at2759"/>
<dbReference type="Proteomes" id="UP000515135">
    <property type="component" value="Unplaced"/>
</dbReference>
<name>A0A6P5A540_BRABE</name>
<proteinExistence type="predicted"/>
<feature type="compositionally biased region" description="Polar residues" evidence="1">
    <location>
        <begin position="566"/>
        <end position="582"/>
    </location>
</feature>
<evidence type="ECO:0000313" key="2">
    <source>
        <dbReference type="Proteomes" id="UP000515135"/>
    </source>
</evidence>
<sequence length="655" mass="72368">MEGKSPKAGKKVLLKSHSLPESKFAAKIAEMRSEDTEGGSDAGGDGVATGDEPSTAEDNATEDVDVDKFSVSFETYMEEMSRSHQRMSRLSRKKAKSGRSKTVSSAQQQSYALGHLEQLIKIMEQIAVIKEQNGKLKKRISFLEDMNRMYKMRSEVLALTCQCGARRPKPSVKKINIQTKPEGSNVSKSKQSDPQTSSNTEENKLLAREEKRAREDGPTRRKLGYIRNAKKRERSKSVGVVLDREAFRELRLGEMGMKGLKERWDKLKGAVQNRRSVFVPDKSSDKGESESEHEKQLDNRRRVSRPEKIRQRESPSGEVSDTKSVDSGCAHLSDDASAHGTAERHRQLLSVNNTSVTVHTDPLRKKKFELNKAASPVQVQEAKPSESGENTVSTPERRRKLGRVSLPQPEASAEVLETLTMSSATGGQDYPDGDGSAGGDLREDVRQRKTSPWGKVRSALLQRKESIKRRQRKEGAEGEKTPAKGNIRKSKGDFQDRDQSKTQEAVKESLKNKEDGATSKEATEDSAKALTENDKLSPGMSEEFSRKMQQWEERWQKPEGTDTKDASSTVSPPQQANDSGTVVQRADTPPSNLHVTPDNNAITKDVTTQQGNTETGGGTLADTSNIPPALTVLLCYGSQCLETSKFTGMIMTGVE</sequence>
<organism evidence="2 3">
    <name type="scientific">Branchiostoma belcheri</name>
    <name type="common">Amphioxus</name>
    <dbReference type="NCBI Taxonomy" id="7741"/>
    <lineage>
        <taxon>Eukaryota</taxon>
        <taxon>Metazoa</taxon>
        <taxon>Chordata</taxon>
        <taxon>Cephalochordata</taxon>
        <taxon>Leptocardii</taxon>
        <taxon>Amphioxiformes</taxon>
        <taxon>Branchiostomatidae</taxon>
        <taxon>Branchiostoma</taxon>
    </lineage>
</organism>
<feature type="compositionally biased region" description="Basic and acidic residues" evidence="1">
    <location>
        <begin position="332"/>
        <end position="346"/>
    </location>
</feature>
<gene>
    <name evidence="3" type="primary">LOC109485448</name>
</gene>
<feature type="compositionally biased region" description="Basic and acidic residues" evidence="1">
    <location>
        <begin position="543"/>
        <end position="565"/>
    </location>
</feature>
<feature type="region of interest" description="Disordered" evidence="1">
    <location>
        <begin position="80"/>
        <end position="107"/>
    </location>
</feature>
<accession>A0A6P5A540</accession>
<reference evidence="3" key="1">
    <citation type="submission" date="2025-08" db="UniProtKB">
        <authorList>
            <consortium name="RefSeq"/>
        </authorList>
    </citation>
    <scope>IDENTIFICATION</scope>
    <source>
        <tissue evidence="3">Gonad</tissue>
    </source>
</reference>
<feature type="compositionally biased region" description="Basic and acidic residues" evidence="1">
    <location>
        <begin position="201"/>
        <end position="219"/>
    </location>
</feature>
<dbReference type="KEGG" id="bbel:109485448"/>
<protein>
    <submittedName>
        <fullName evidence="3">Uncharacterized protein LOC109485448</fullName>
    </submittedName>
</protein>
<feature type="compositionally biased region" description="Polar residues" evidence="1">
    <location>
        <begin position="176"/>
        <end position="200"/>
    </location>
</feature>
<dbReference type="GeneID" id="109485448"/>
<dbReference type="RefSeq" id="XP_019644613.1">
    <property type="nucleotide sequence ID" value="XM_019789054.1"/>
</dbReference>